<dbReference type="EMBL" id="JALBCA010000062">
    <property type="protein sequence ID" value="KAI2385172.1"/>
    <property type="molecule type" value="Genomic_DNA"/>
</dbReference>
<gene>
    <name evidence="1" type="primary">SLX4</name>
    <name evidence="1" type="ORF">LOY88_004257</name>
</gene>
<evidence type="ECO:0000313" key="1">
    <source>
        <dbReference type="EMBL" id="KAI2385172.1"/>
    </source>
</evidence>
<name>A0ACB8UU33_9EURO</name>
<keyword evidence="1" id="KW-0378">Hydrolase</keyword>
<keyword evidence="1" id="KW-0540">Nuclease</keyword>
<reference evidence="1" key="1">
    <citation type="journal article" date="2022" name="bioRxiv">
        <title>Population genetic analysis of Ophidiomyces ophidiicola, the causative agent of snake fungal disease, indicates recent introductions to the USA.</title>
        <authorList>
            <person name="Ladner J.T."/>
            <person name="Palmer J.M."/>
            <person name="Ettinger C.L."/>
            <person name="Stajich J.E."/>
            <person name="Farrell T.M."/>
            <person name="Glorioso B.M."/>
            <person name="Lawson B."/>
            <person name="Price S.J."/>
            <person name="Stengle A.G."/>
            <person name="Grear D.A."/>
            <person name="Lorch J.M."/>
        </authorList>
    </citation>
    <scope>NUCLEOTIDE SEQUENCE</scope>
    <source>
        <strain evidence="1">NWHC 24266-5</strain>
    </source>
</reference>
<accession>A0ACB8UU33</accession>
<organism evidence="1">
    <name type="scientific">Ophidiomyces ophidiicola</name>
    <dbReference type="NCBI Taxonomy" id="1387563"/>
    <lineage>
        <taxon>Eukaryota</taxon>
        <taxon>Fungi</taxon>
        <taxon>Dikarya</taxon>
        <taxon>Ascomycota</taxon>
        <taxon>Pezizomycotina</taxon>
        <taxon>Eurotiomycetes</taxon>
        <taxon>Eurotiomycetidae</taxon>
        <taxon>Onygenales</taxon>
        <taxon>Onygenaceae</taxon>
        <taxon>Ophidiomyces</taxon>
    </lineage>
</organism>
<sequence length="766" mass="83648">MAVIMFGRTRSPSPGRIFASSTTPIVVPSSPLLQSPSSILKSILKDPIGTKTCNANDDASSCDTPIRRSALNTSPGRENLPLKSSRTQRNIEKIGGKSYKEILGKAADHLHSSEKKPKRKSGSQKTKSGDKSVNKTLIGHATKPLATRISKPVKGLHTLPDDGVPTLCDDSNLTKAPCDDDQFDSQAAIKRRCGWTPVKNTAVLTVDLTLDSVSSTPDSCSKNNRPFTSLLSGYGFIPGSTSNTNSESSEINPTKKRQLELFPALSTTLPLEADSGQCALKEKSIKPKRARKPTSTTITSLSTASYERYNSLPSSRNPEFLPVNPPDPLVKCSNHESRATKPRVKRTKGKKKIDNSIFKVAPAVDALKSLEDQVFVFGTSSQLERSSPDEASYIKNCKQDMRLSESSTGSISTLSRFKASKNLWSAGGKTPDMELSDIEVVDMADSNTPRLIKSATLPPCRVSTQTASCDNIAKDISLPPQERSATAKSVIQEIPETPTGKFCSKIVQHPTNSSIHAATSKQMPSFRGFTTAELTQKVAAFGFRPLKNRDKMISLLEKCWETQNKTHTPLPMSDVKASDSILNIQGRIVSDPPQERPATLKTVAPKKQVPKHKADKLTGISPNRKKIGTNNSNANQSQIQRQAPSQPVIVIPDSDCSDIEYGRSNSYDTLTSHSSLNNTHPLSLDLNQQITKAIRAQPRIPAINGVKQPTWLEKILMYDPIWLEDFTVWLNTEGLNCIGEDREVGVFAVREWCEGKGICCTLKRSS</sequence>
<proteinExistence type="predicted"/>
<protein>
    <submittedName>
        <fullName evidence="1">5'-flap endonuclease</fullName>
    </submittedName>
</protein>
<keyword evidence="1" id="KW-0255">Endonuclease</keyword>
<comment type="caution">
    <text evidence="1">The sequence shown here is derived from an EMBL/GenBank/DDBJ whole genome shotgun (WGS) entry which is preliminary data.</text>
</comment>